<dbReference type="Proteomes" id="UP000614469">
    <property type="component" value="Unassembled WGS sequence"/>
</dbReference>
<sequence>MGYLLLEGGAEFGGAMREPDLRAIELAGGFEAPIRIIPTAAAPDKNHLRAGGNGVRWFQGLGARDVESIPLIDKNSANDPEIVETLRAAKLIYLLGGFTHYLSQTLQGSKAWEAALEAYQNGAVIAGSSAGAMVLCEHYYDPGSGKIVQGLNLVPNACVLPHHNSFGKNWASKLKAILPGVRLLGIDEYTGLLTKGAEWQVLGGGVVTLYRNDQIEKYENGQSFTLNA</sequence>
<dbReference type="GO" id="GO:0008236">
    <property type="term" value="F:serine-type peptidase activity"/>
    <property type="evidence" value="ECO:0007669"/>
    <property type="project" value="UniProtKB-KW"/>
</dbReference>
<comment type="caution">
    <text evidence="5">The sequence shown here is derived from an EMBL/GenBank/DDBJ whole genome shotgun (WGS) entry which is preliminary data.</text>
</comment>
<dbReference type="EMBL" id="JACNJN010000053">
    <property type="protein sequence ID" value="MBC8334183.1"/>
    <property type="molecule type" value="Genomic_DNA"/>
</dbReference>
<comment type="similarity">
    <text evidence="1">Belongs to the peptidase S51 family.</text>
</comment>
<dbReference type="Pfam" id="PF03575">
    <property type="entry name" value="Peptidase_S51"/>
    <property type="match status" value="1"/>
</dbReference>
<keyword evidence="5" id="KW-0315">Glutamine amidotransferase</keyword>
<dbReference type="InterPro" id="IPR005320">
    <property type="entry name" value="Peptidase_S51"/>
</dbReference>
<evidence type="ECO:0000256" key="1">
    <source>
        <dbReference type="ARBA" id="ARBA00006534"/>
    </source>
</evidence>
<keyword evidence="3" id="KW-0378">Hydrolase</keyword>
<name>A0A8J6TE53_9CHLR</name>
<gene>
    <name evidence="5" type="ORF">H8E29_02870</name>
</gene>
<keyword evidence="2" id="KW-0645">Protease</keyword>
<protein>
    <submittedName>
        <fullName evidence="5">Type 1 glutamine amidotransferase-like domain-containing protein</fullName>
    </submittedName>
</protein>
<dbReference type="PANTHER" id="PTHR36175">
    <property type="entry name" value="CYANOPHYCINASE"/>
    <property type="match status" value="1"/>
</dbReference>
<evidence type="ECO:0000256" key="4">
    <source>
        <dbReference type="ARBA" id="ARBA00022825"/>
    </source>
</evidence>
<evidence type="ECO:0000313" key="5">
    <source>
        <dbReference type="EMBL" id="MBC8334183.1"/>
    </source>
</evidence>
<dbReference type="GO" id="GO:0006508">
    <property type="term" value="P:proteolysis"/>
    <property type="evidence" value="ECO:0007669"/>
    <property type="project" value="UniProtKB-KW"/>
</dbReference>
<evidence type="ECO:0000256" key="2">
    <source>
        <dbReference type="ARBA" id="ARBA00022670"/>
    </source>
</evidence>
<dbReference type="Gene3D" id="3.40.50.880">
    <property type="match status" value="1"/>
</dbReference>
<proteinExistence type="inferred from homology"/>
<evidence type="ECO:0000256" key="3">
    <source>
        <dbReference type="ARBA" id="ARBA00022801"/>
    </source>
</evidence>
<evidence type="ECO:0000313" key="6">
    <source>
        <dbReference type="Proteomes" id="UP000614469"/>
    </source>
</evidence>
<keyword evidence="4" id="KW-0720">Serine protease</keyword>
<reference evidence="5 6" key="1">
    <citation type="submission" date="2020-08" db="EMBL/GenBank/DDBJ databases">
        <title>Bridging the membrane lipid divide: bacteria of the FCB group superphylum have the potential to synthesize archaeal ether lipids.</title>
        <authorList>
            <person name="Villanueva L."/>
            <person name="Von Meijenfeldt F.A.B."/>
            <person name="Westbye A.B."/>
            <person name="Yadav S."/>
            <person name="Hopmans E.C."/>
            <person name="Dutilh B.E."/>
            <person name="Sinninghe Damste J.S."/>
        </authorList>
    </citation>
    <scope>NUCLEOTIDE SEQUENCE [LARGE SCALE GENOMIC DNA]</scope>
    <source>
        <strain evidence="5">NIOZ-UU36</strain>
    </source>
</reference>
<dbReference type="InterPro" id="IPR029062">
    <property type="entry name" value="Class_I_gatase-like"/>
</dbReference>
<accession>A0A8J6TE53</accession>
<dbReference type="AlphaFoldDB" id="A0A8J6TE53"/>
<dbReference type="SUPFAM" id="SSF52317">
    <property type="entry name" value="Class I glutamine amidotransferase-like"/>
    <property type="match status" value="1"/>
</dbReference>
<dbReference type="PANTHER" id="PTHR36175:SF1">
    <property type="entry name" value="CYANOPHYCINASE"/>
    <property type="match status" value="1"/>
</dbReference>
<organism evidence="5 6">
    <name type="scientific">Candidatus Desulfolinea nitratireducens</name>
    <dbReference type="NCBI Taxonomy" id="2841698"/>
    <lineage>
        <taxon>Bacteria</taxon>
        <taxon>Bacillati</taxon>
        <taxon>Chloroflexota</taxon>
        <taxon>Anaerolineae</taxon>
        <taxon>Anaerolineales</taxon>
        <taxon>Anaerolineales incertae sedis</taxon>
        <taxon>Candidatus Desulfolinea</taxon>
    </lineage>
</organism>